<keyword evidence="11" id="KW-1185">Reference proteome</keyword>
<dbReference type="OrthoDB" id="9780160at2"/>
<dbReference type="InterPro" id="IPR051050">
    <property type="entry name" value="Lipid_II_flippase_MurJ/MviN"/>
</dbReference>
<feature type="transmembrane region" description="Helical" evidence="8">
    <location>
        <begin position="182"/>
        <end position="201"/>
    </location>
</feature>
<organism evidence="10 11">
    <name type="scientific">Ktedonosporobacter rubrisoli</name>
    <dbReference type="NCBI Taxonomy" id="2509675"/>
    <lineage>
        <taxon>Bacteria</taxon>
        <taxon>Bacillati</taxon>
        <taxon>Chloroflexota</taxon>
        <taxon>Ktedonobacteria</taxon>
        <taxon>Ktedonobacterales</taxon>
        <taxon>Ktedonosporobacteraceae</taxon>
        <taxon>Ktedonosporobacter</taxon>
    </lineage>
</organism>
<dbReference type="GO" id="GO:0008360">
    <property type="term" value="P:regulation of cell shape"/>
    <property type="evidence" value="ECO:0007669"/>
    <property type="project" value="UniProtKB-KW"/>
</dbReference>
<dbReference type="GO" id="GO:0009252">
    <property type="term" value="P:peptidoglycan biosynthetic process"/>
    <property type="evidence" value="ECO:0007669"/>
    <property type="project" value="UniProtKB-KW"/>
</dbReference>
<feature type="transmembrane region" description="Helical" evidence="8">
    <location>
        <begin position="547"/>
        <end position="565"/>
    </location>
</feature>
<dbReference type="Pfam" id="PF03023">
    <property type="entry name" value="MurJ"/>
    <property type="match status" value="1"/>
</dbReference>
<feature type="transmembrane region" description="Helical" evidence="8">
    <location>
        <begin position="692"/>
        <end position="712"/>
    </location>
</feature>
<feature type="transmembrane region" description="Helical" evidence="8">
    <location>
        <begin position="404"/>
        <end position="424"/>
    </location>
</feature>
<accession>A0A4P6JSY6</accession>
<protein>
    <recommendedName>
        <fullName evidence="9">O-antigen ligase-related domain-containing protein</fullName>
    </recommendedName>
</protein>
<feature type="transmembrane region" description="Helical" evidence="8">
    <location>
        <begin position="651"/>
        <end position="672"/>
    </location>
</feature>
<gene>
    <name evidence="10" type="ORF">EPA93_21260</name>
</gene>
<dbReference type="GO" id="GO:0015648">
    <property type="term" value="F:lipid-linked peptidoglycan transporter activity"/>
    <property type="evidence" value="ECO:0007669"/>
    <property type="project" value="TreeGrafter"/>
</dbReference>
<feature type="transmembrane region" description="Helical" evidence="8">
    <location>
        <begin position="207"/>
        <end position="227"/>
    </location>
</feature>
<evidence type="ECO:0000313" key="10">
    <source>
        <dbReference type="EMBL" id="QBD78390.1"/>
    </source>
</evidence>
<keyword evidence="5" id="KW-0573">Peptidoglycan synthesis</keyword>
<feature type="transmembrane region" description="Helical" evidence="8">
    <location>
        <begin position="67"/>
        <end position="93"/>
    </location>
</feature>
<feature type="transmembrane region" description="Helical" evidence="8">
    <location>
        <begin position="330"/>
        <end position="353"/>
    </location>
</feature>
<feature type="transmembrane region" description="Helical" evidence="8">
    <location>
        <begin position="766"/>
        <end position="786"/>
    </location>
</feature>
<dbReference type="PANTHER" id="PTHR47019">
    <property type="entry name" value="LIPID II FLIPPASE MURJ"/>
    <property type="match status" value="1"/>
</dbReference>
<reference evidence="10 11" key="1">
    <citation type="submission" date="2019-01" db="EMBL/GenBank/DDBJ databases">
        <title>Ktedonosporobacter rubrisoli SCAWS-G2.</title>
        <authorList>
            <person name="Huang Y."/>
            <person name="Yan B."/>
        </authorList>
    </citation>
    <scope>NUCLEOTIDE SEQUENCE [LARGE SCALE GENOMIC DNA]</scope>
    <source>
        <strain evidence="10 11">SCAWS-G2</strain>
    </source>
</reference>
<feature type="transmembrane region" description="Helical" evidence="8">
    <location>
        <begin position="500"/>
        <end position="519"/>
    </location>
</feature>
<feature type="domain" description="O-antigen ligase-related" evidence="9">
    <location>
        <begin position="728"/>
        <end position="867"/>
    </location>
</feature>
<dbReference type="InterPro" id="IPR004268">
    <property type="entry name" value="MurJ"/>
</dbReference>
<evidence type="ECO:0000256" key="2">
    <source>
        <dbReference type="ARBA" id="ARBA00022475"/>
    </source>
</evidence>
<feature type="transmembrane region" description="Helical" evidence="8">
    <location>
        <begin position="743"/>
        <end position="759"/>
    </location>
</feature>
<evidence type="ECO:0000256" key="3">
    <source>
        <dbReference type="ARBA" id="ARBA00022692"/>
    </source>
</evidence>
<feature type="transmembrane region" description="Helical" evidence="8">
    <location>
        <begin position="892"/>
        <end position="909"/>
    </location>
</feature>
<feature type="transmembrane region" description="Helical" evidence="8">
    <location>
        <begin position="105"/>
        <end position="129"/>
    </location>
</feature>
<feature type="transmembrane region" description="Helical" evidence="8">
    <location>
        <begin position="915"/>
        <end position="935"/>
    </location>
</feature>
<feature type="transmembrane region" description="Helical" evidence="8">
    <location>
        <begin position="860"/>
        <end position="880"/>
    </location>
</feature>
<feature type="transmembrane region" description="Helical" evidence="8">
    <location>
        <begin position="373"/>
        <end position="392"/>
    </location>
</feature>
<dbReference type="PRINTS" id="PR01806">
    <property type="entry name" value="VIRFACTRMVIN"/>
</dbReference>
<feature type="transmembrane region" description="Helical" evidence="8">
    <location>
        <begin position="571"/>
        <end position="588"/>
    </location>
</feature>
<feature type="transmembrane region" description="Helical" evidence="8">
    <location>
        <begin position="600"/>
        <end position="616"/>
    </location>
</feature>
<dbReference type="KEGG" id="kbs:EPA93_21260"/>
<evidence type="ECO:0000256" key="5">
    <source>
        <dbReference type="ARBA" id="ARBA00022984"/>
    </source>
</evidence>
<dbReference type="GO" id="GO:0034204">
    <property type="term" value="P:lipid translocation"/>
    <property type="evidence" value="ECO:0007669"/>
    <property type="project" value="TreeGrafter"/>
</dbReference>
<feature type="transmembrane region" description="Helical" evidence="8">
    <location>
        <begin position="430"/>
        <end position="451"/>
    </location>
</feature>
<dbReference type="EMBL" id="CP035758">
    <property type="protein sequence ID" value="QBD78390.1"/>
    <property type="molecule type" value="Genomic_DNA"/>
</dbReference>
<comment type="subcellular location">
    <subcellularLocation>
        <location evidence="1">Cell membrane</location>
        <topology evidence="1">Multi-pass membrane protein</topology>
    </subcellularLocation>
</comment>
<keyword evidence="6 8" id="KW-1133">Transmembrane helix</keyword>
<keyword evidence="3 8" id="KW-0812">Transmembrane</keyword>
<dbReference type="PANTHER" id="PTHR47019:SF1">
    <property type="entry name" value="LIPID II FLIPPASE MURJ"/>
    <property type="match status" value="1"/>
</dbReference>
<dbReference type="CDD" id="cd13123">
    <property type="entry name" value="MATE_MurJ_like"/>
    <property type="match status" value="1"/>
</dbReference>
<sequence length="970" mass="106023">MSQPETSQPLGTTSARLVAVRLKSANKNIFRALLSLASVNLLVRIVGMVNQSAVAFTFGQGAVMDAYYAAQTLPFTVTQLLGGALEASVIPVFTKVSTRGMTDRVSRLFSTILNLLIIGLVGFTILMLILHQSLVILFAPGLPHDTLELAITLAPYTFPIVLMITLNSFMEYLLNARGQFGWPAYLGLLAPLITIVSILVWGKFYGVIVLCLSTLAGQILQLIAILIRAHMAKFVYVPVLDLRDPALLQIGKTMTPAIFAAFIGHISPLVDQIFTSSLVVGSLAALNTANKLYSVPVGVILSSTGRAALPVLSSQVAIRDMKAFKNTLRLYLWAVGSGTIVLTLGMIILGHPVIALLFQHGDSFKAADTTRTAITLIGYSIGLTPLAFGFILSRAFSALGKTHIFIYNGIVSVIANVIFDYLFVGPWQTFGIALSTSAVNFCTMAMLLIILPREVGSLNLLTPPREFLGILRKLGLDLIYVQWKAWREDILTLFPIPYSLYQRLSRVAIALAVFAAGIAGTINNAMFTLRIAFGSLVILALMRYPYILLLIWVAVDALIGSVIPFFNGNNFLSGLVAPTLLLMFAMPIKQAFKLMPTLPFLFAYVMWTLLGIGVSPDTTTQFLTIWTVYLAYVAVGVLVVNLVTTRKLLMGLIDAILVQSIFLSFFGIYGYFTKQYGLYDTDISSLYRIGSVYGAPPTLAFFLSMVIPLAFYRTFTLRGLQRALGVVVTLILLAALGLTFTRGAIISVSLSLVVMIFFLPSRRLKISLLGGILALGALAILVATFLDLPLFSRFLNSDILTLNGRTYLWKALLDNFDPGQWLGYGLEASDAVLTRLNVGHGGGVIGTAPHNVFIGSLFDFGIIGVSLMTLMFISIPWTLISRMRKATIEHRLILAVGLAAFINIFVQSLEVTVVWSQPVGIYVWMILALPFALYWSKPEQTPPQAYLEETQKLVVPRITHITKQEQPSHV</sequence>
<evidence type="ECO:0000256" key="6">
    <source>
        <dbReference type="ARBA" id="ARBA00022989"/>
    </source>
</evidence>
<dbReference type="InterPro" id="IPR007016">
    <property type="entry name" value="O-antigen_ligase-rel_domated"/>
</dbReference>
<evidence type="ECO:0000256" key="8">
    <source>
        <dbReference type="SAM" id="Phobius"/>
    </source>
</evidence>
<keyword evidence="7 8" id="KW-0472">Membrane</keyword>
<dbReference type="Proteomes" id="UP000290365">
    <property type="component" value="Chromosome"/>
</dbReference>
<dbReference type="GO" id="GO:0005886">
    <property type="term" value="C:plasma membrane"/>
    <property type="evidence" value="ECO:0007669"/>
    <property type="project" value="UniProtKB-SubCell"/>
</dbReference>
<keyword evidence="2" id="KW-1003">Cell membrane</keyword>
<evidence type="ECO:0000256" key="4">
    <source>
        <dbReference type="ARBA" id="ARBA00022960"/>
    </source>
</evidence>
<proteinExistence type="predicted"/>
<feature type="transmembrane region" description="Helical" evidence="8">
    <location>
        <begin position="29"/>
        <end position="47"/>
    </location>
</feature>
<dbReference type="AlphaFoldDB" id="A0A4P6JSY6"/>
<keyword evidence="4" id="KW-0133">Cell shape</keyword>
<name>A0A4P6JSY6_KTERU</name>
<dbReference type="Pfam" id="PF04932">
    <property type="entry name" value="Wzy_C"/>
    <property type="match status" value="1"/>
</dbReference>
<dbReference type="RefSeq" id="WP_129889443.1">
    <property type="nucleotide sequence ID" value="NZ_CP035758.1"/>
</dbReference>
<feature type="transmembrane region" description="Helical" evidence="8">
    <location>
        <begin position="149"/>
        <end position="170"/>
    </location>
</feature>
<feature type="transmembrane region" description="Helical" evidence="8">
    <location>
        <begin position="622"/>
        <end position="644"/>
    </location>
</feature>
<evidence type="ECO:0000256" key="1">
    <source>
        <dbReference type="ARBA" id="ARBA00004651"/>
    </source>
</evidence>
<evidence type="ECO:0000313" key="11">
    <source>
        <dbReference type="Proteomes" id="UP000290365"/>
    </source>
</evidence>
<evidence type="ECO:0000259" key="9">
    <source>
        <dbReference type="Pfam" id="PF04932"/>
    </source>
</evidence>
<evidence type="ECO:0000256" key="7">
    <source>
        <dbReference type="ARBA" id="ARBA00023136"/>
    </source>
</evidence>